<evidence type="ECO:0000313" key="3">
    <source>
        <dbReference type="Proteomes" id="UP000823388"/>
    </source>
</evidence>
<sequence length="138" mass="13983">MYQKSIYRKNDPFFISSNSFPHAASFRFPPVPPPSASTTAPPHPTCTTPPLTSALHHGATHSTQPATSGIHASARPPSGQSGFVCDEGDSGGSGCATGTSALAPTASSSSCRGPMARTGSSTPTAVSRRDRDAKAIGG</sequence>
<proteinExistence type="predicted"/>
<keyword evidence="3" id="KW-1185">Reference proteome</keyword>
<feature type="compositionally biased region" description="Low complexity" evidence="1">
    <location>
        <begin position="96"/>
        <end position="110"/>
    </location>
</feature>
<dbReference type="Proteomes" id="UP000823388">
    <property type="component" value="Chromosome 9N"/>
</dbReference>
<feature type="compositionally biased region" description="Basic and acidic residues" evidence="1">
    <location>
        <begin position="127"/>
        <end position="138"/>
    </location>
</feature>
<accession>A0A8T0MSF1</accession>
<feature type="region of interest" description="Disordered" evidence="1">
    <location>
        <begin position="24"/>
        <end position="138"/>
    </location>
</feature>
<dbReference type="AlphaFoldDB" id="A0A8T0MSF1"/>
<reference evidence="2" key="1">
    <citation type="submission" date="2020-05" db="EMBL/GenBank/DDBJ databases">
        <title>WGS assembly of Panicum virgatum.</title>
        <authorList>
            <person name="Lovell J.T."/>
            <person name="Jenkins J."/>
            <person name="Shu S."/>
            <person name="Juenger T.E."/>
            <person name="Schmutz J."/>
        </authorList>
    </citation>
    <scope>NUCLEOTIDE SEQUENCE</scope>
    <source>
        <strain evidence="2">AP13</strain>
    </source>
</reference>
<protein>
    <submittedName>
        <fullName evidence="2">Uncharacterized protein</fullName>
    </submittedName>
</protein>
<evidence type="ECO:0000256" key="1">
    <source>
        <dbReference type="SAM" id="MobiDB-lite"/>
    </source>
</evidence>
<gene>
    <name evidence="2" type="ORF">PVAP13_9NG311173</name>
</gene>
<feature type="compositionally biased region" description="Low complexity" evidence="1">
    <location>
        <begin position="36"/>
        <end position="53"/>
    </location>
</feature>
<organism evidence="2 3">
    <name type="scientific">Panicum virgatum</name>
    <name type="common">Blackwell switchgrass</name>
    <dbReference type="NCBI Taxonomy" id="38727"/>
    <lineage>
        <taxon>Eukaryota</taxon>
        <taxon>Viridiplantae</taxon>
        <taxon>Streptophyta</taxon>
        <taxon>Embryophyta</taxon>
        <taxon>Tracheophyta</taxon>
        <taxon>Spermatophyta</taxon>
        <taxon>Magnoliopsida</taxon>
        <taxon>Liliopsida</taxon>
        <taxon>Poales</taxon>
        <taxon>Poaceae</taxon>
        <taxon>PACMAD clade</taxon>
        <taxon>Panicoideae</taxon>
        <taxon>Panicodae</taxon>
        <taxon>Paniceae</taxon>
        <taxon>Panicinae</taxon>
        <taxon>Panicum</taxon>
        <taxon>Panicum sect. Hiantes</taxon>
    </lineage>
</organism>
<dbReference type="EMBL" id="CM029054">
    <property type="protein sequence ID" value="KAG2537974.1"/>
    <property type="molecule type" value="Genomic_DNA"/>
</dbReference>
<evidence type="ECO:0000313" key="2">
    <source>
        <dbReference type="EMBL" id="KAG2537974.1"/>
    </source>
</evidence>
<comment type="caution">
    <text evidence="2">The sequence shown here is derived from an EMBL/GenBank/DDBJ whole genome shotgun (WGS) entry which is preliminary data.</text>
</comment>
<name>A0A8T0MSF1_PANVG</name>